<dbReference type="GO" id="GO:0006644">
    <property type="term" value="P:phospholipid metabolic process"/>
    <property type="evidence" value="ECO:0007669"/>
    <property type="project" value="InterPro"/>
</dbReference>
<dbReference type="OrthoDB" id="5120271at2759"/>
<evidence type="ECO:0000256" key="1">
    <source>
        <dbReference type="SAM" id="SignalP"/>
    </source>
</evidence>
<evidence type="ECO:0000313" key="3">
    <source>
        <dbReference type="Proteomes" id="UP000078544"/>
    </source>
</evidence>
<dbReference type="InterPro" id="IPR036444">
    <property type="entry name" value="PLipase_A2_dom_sf"/>
</dbReference>
<keyword evidence="3" id="KW-1185">Reference proteome</keyword>
<reference evidence="2 3" key="1">
    <citation type="journal article" date="2016" name="Genome Biol. Evol.">
        <title>Divergent and convergent evolution of fungal pathogenicity.</title>
        <authorList>
            <person name="Shang Y."/>
            <person name="Xiao G."/>
            <person name="Zheng P."/>
            <person name="Cen K."/>
            <person name="Zhan S."/>
            <person name="Wang C."/>
        </authorList>
    </citation>
    <scope>NUCLEOTIDE SEQUENCE [LARGE SCALE GENOMIC DNA]</scope>
    <source>
        <strain evidence="2 3">RCEF 2490</strain>
    </source>
</reference>
<feature type="signal peptide" evidence="1">
    <location>
        <begin position="1"/>
        <end position="18"/>
    </location>
</feature>
<dbReference type="GO" id="GO:0004623">
    <property type="term" value="F:phospholipase A2 activity"/>
    <property type="evidence" value="ECO:0007669"/>
    <property type="project" value="InterPro"/>
</dbReference>
<dbReference type="Pfam" id="PF09056">
    <property type="entry name" value="Phospholip_A2_3"/>
    <property type="match status" value="1"/>
</dbReference>
<keyword evidence="1" id="KW-0732">Signal</keyword>
<sequence>MKVLASAIVILLPVMVSALPAANSTPTPATPQQLEGRSLFCNPWVADTLIFRMSMDNFQNARGIGIPFDCDWTSDGCSLSPDKPAGFDFTESCYRHDFAYRNTKAQNRFTGTMRKSIDVNFRKDLYNYCRQFATASGWFNSRQARCRRVADFYYVAVRRFGMLKAEGKAGGVVGGMTLSKDSVLNMELDEDIPGQQIPEVWENDDSTVNIQALAQA</sequence>
<evidence type="ECO:0000313" key="2">
    <source>
        <dbReference type="EMBL" id="OAA33338.1"/>
    </source>
</evidence>
<dbReference type="EMBL" id="AZGY01000001">
    <property type="protein sequence ID" value="OAA33338.1"/>
    <property type="molecule type" value="Genomic_DNA"/>
</dbReference>
<dbReference type="GO" id="GO:0050482">
    <property type="term" value="P:arachidonate secretion"/>
    <property type="evidence" value="ECO:0007669"/>
    <property type="project" value="InterPro"/>
</dbReference>
<dbReference type="AlphaFoldDB" id="A0A166V6Z4"/>
<name>A0A166V6Z4_9HYPO</name>
<proteinExistence type="predicted"/>
<gene>
    <name evidence="2" type="ORF">AAL_00803</name>
</gene>
<comment type="caution">
    <text evidence="2">The sequence shown here is derived from an EMBL/GenBank/DDBJ whole genome shotgun (WGS) entry which is preliminary data.</text>
</comment>
<organism evidence="2 3">
    <name type="scientific">Moelleriella libera RCEF 2490</name>
    <dbReference type="NCBI Taxonomy" id="1081109"/>
    <lineage>
        <taxon>Eukaryota</taxon>
        <taxon>Fungi</taxon>
        <taxon>Dikarya</taxon>
        <taxon>Ascomycota</taxon>
        <taxon>Pezizomycotina</taxon>
        <taxon>Sordariomycetes</taxon>
        <taxon>Hypocreomycetidae</taxon>
        <taxon>Hypocreales</taxon>
        <taxon>Clavicipitaceae</taxon>
        <taxon>Moelleriella</taxon>
    </lineage>
</organism>
<protein>
    <submittedName>
        <fullName evidence="2">Secretory phospholipase A2</fullName>
    </submittedName>
</protein>
<dbReference type="Proteomes" id="UP000078544">
    <property type="component" value="Unassembled WGS sequence"/>
</dbReference>
<feature type="chain" id="PRO_5007881013" evidence="1">
    <location>
        <begin position="19"/>
        <end position="216"/>
    </location>
</feature>
<dbReference type="Gene3D" id="1.20.90.10">
    <property type="entry name" value="Phospholipase A2 domain"/>
    <property type="match status" value="1"/>
</dbReference>
<dbReference type="InterPro" id="IPR015141">
    <property type="entry name" value="PLipase_A2_prok/fun"/>
</dbReference>
<dbReference type="SUPFAM" id="SSF48619">
    <property type="entry name" value="Phospholipase A2, PLA2"/>
    <property type="match status" value="1"/>
</dbReference>
<accession>A0A166V6Z4</accession>